<dbReference type="AlphaFoldDB" id="A1ZH86"/>
<feature type="domain" description="RNA polymerase sigma factor 70 region 4 type 2" evidence="3">
    <location>
        <begin position="99"/>
        <end position="149"/>
    </location>
</feature>
<dbReference type="PANTHER" id="PTHR30173">
    <property type="entry name" value="SIGMA 19 FACTOR"/>
    <property type="match status" value="1"/>
</dbReference>
<comment type="subunit">
    <text evidence="1">Interacts transiently with the RNA polymerase catalytic core formed by RpoA, RpoB, RpoC and RpoZ (2 alpha, 1 beta, 1 beta' and 1 omega subunit) to form the RNA polymerase holoenzyme that can initiate transcription.</text>
</comment>
<evidence type="ECO:0000256" key="1">
    <source>
        <dbReference type="ARBA" id="ARBA00011344"/>
    </source>
</evidence>
<evidence type="ECO:0000259" key="2">
    <source>
        <dbReference type="Pfam" id="PF04542"/>
    </source>
</evidence>
<dbReference type="eggNOG" id="COG1595">
    <property type="taxonomic scope" value="Bacteria"/>
</dbReference>
<dbReference type="InterPro" id="IPR036388">
    <property type="entry name" value="WH-like_DNA-bd_sf"/>
</dbReference>
<feature type="domain" description="RNA polymerase sigma-70 region 2" evidence="2">
    <location>
        <begin position="5"/>
        <end position="67"/>
    </location>
</feature>
<dbReference type="InterPro" id="IPR014284">
    <property type="entry name" value="RNA_pol_sigma-70_dom"/>
</dbReference>
<dbReference type="InterPro" id="IPR007627">
    <property type="entry name" value="RNA_pol_sigma70_r2"/>
</dbReference>
<keyword evidence="5" id="KW-1185">Reference proteome</keyword>
<evidence type="ECO:0000313" key="4">
    <source>
        <dbReference type="EMBL" id="EAY30355.1"/>
    </source>
</evidence>
<dbReference type="Gene3D" id="1.10.1740.10">
    <property type="match status" value="1"/>
</dbReference>
<dbReference type="GO" id="GO:0003677">
    <property type="term" value="F:DNA binding"/>
    <property type="evidence" value="ECO:0007669"/>
    <property type="project" value="InterPro"/>
</dbReference>
<protein>
    <submittedName>
        <fullName evidence="4">RNA polymerase sigma-70 factor</fullName>
    </submittedName>
</protein>
<dbReference type="SUPFAM" id="SSF88946">
    <property type="entry name" value="Sigma2 domain of RNA polymerase sigma factors"/>
    <property type="match status" value="1"/>
</dbReference>
<name>A1ZH86_MICM2</name>
<sequence length="278" mass="31393">MFALQNRALIISVAYSILGSYSDAEDVAQDVTEKWLQLDTTHVTNQKNYLIRLTVNHCLNHQQRQQRLQYKGQWLPEPVNNALLETSQTFELQDLLSYELATQLSRLSPYERAAFILKEAFELNHHEIAEIIDKTPDNTRQIFSRAKAKVNQYKAPVAASVTDKNKALQFALHIQQGDLEQLIALFKDDIQVFSDGGGKVTAARVPIIGAQKVANFYIKLGKNAPDNTRVVYDTVLGHPALLLYRASQLTGVVILSIHQGKIRRIYSVLNPDKLTKVI</sequence>
<dbReference type="Pfam" id="PF08281">
    <property type="entry name" value="Sigma70_r4_2"/>
    <property type="match status" value="1"/>
</dbReference>
<gene>
    <name evidence="4" type="ORF">M23134_08184</name>
</gene>
<dbReference type="SUPFAM" id="SSF54427">
    <property type="entry name" value="NTF2-like"/>
    <property type="match status" value="1"/>
</dbReference>
<dbReference type="NCBIfam" id="TIGR02937">
    <property type="entry name" value="sigma70-ECF"/>
    <property type="match status" value="1"/>
</dbReference>
<organism evidence="4 5">
    <name type="scientific">Microscilla marina ATCC 23134</name>
    <dbReference type="NCBI Taxonomy" id="313606"/>
    <lineage>
        <taxon>Bacteria</taxon>
        <taxon>Pseudomonadati</taxon>
        <taxon>Bacteroidota</taxon>
        <taxon>Cytophagia</taxon>
        <taxon>Cytophagales</taxon>
        <taxon>Microscillaceae</taxon>
        <taxon>Microscilla</taxon>
    </lineage>
</organism>
<dbReference type="Gene3D" id="1.10.10.10">
    <property type="entry name" value="Winged helix-like DNA-binding domain superfamily/Winged helix DNA-binding domain"/>
    <property type="match status" value="1"/>
</dbReference>
<dbReference type="OrthoDB" id="3211555at2"/>
<dbReference type="GO" id="GO:0016987">
    <property type="term" value="F:sigma factor activity"/>
    <property type="evidence" value="ECO:0007669"/>
    <property type="project" value="InterPro"/>
</dbReference>
<dbReference type="InterPro" id="IPR013249">
    <property type="entry name" value="RNA_pol_sigma70_r4_t2"/>
</dbReference>
<evidence type="ECO:0000259" key="3">
    <source>
        <dbReference type="Pfam" id="PF08281"/>
    </source>
</evidence>
<dbReference type="GO" id="GO:0006352">
    <property type="term" value="P:DNA-templated transcription initiation"/>
    <property type="evidence" value="ECO:0007669"/>
    <property type="project" value="InterPro"/>
</dbReference>
<dbReference type="RefSeq" id="WP_002695320.1">
    <property type="nucleotide sequence ID" value="NZ_AAWS01000007.1"/>
</dbReference>
<reference evidence="4 5" key="1">
    <citation type="submission" date="2007-01" db="EMBL/GenBank/DDBJ databases">
        <authorList>
            <person name="Haygood M."/>
            <person name="Podell S."/>
            <person name="Anderson C."/>
            <person name="Hopkinson B."/>
            <person name="Roe K."/>
            <person name="Barbeau K."/>
            <person name="Gaasterland T."/>
            <person name="Ferriera S."/>
            <person name="Johnson J."/>
            <person name="Kravitz S."/>
            <person name="Beeson K."/>
            <person name="Sutton G."/>
            <person name="Rogers Y.-H."/>
            <person name="Friedman R."/>
            <person name="Frazier M."/>
            <person name="Venter J.C."/>
        </authorList>
    </citation>
    <scope>NUCLEOTIDE SEQUENCE [LARGE SCALE GENOMIC DNA]</scope>
    <source>
        <strain evidence="4 5">ATCC 23134</strain>
    </source>
</reference>
<dbReference type="Proteomes" id="UP000004095">
    <property type="component" value="Unassembled WGS sequence"/>
</dbReference>
<dbReference type="InterPro" id="IPR032710">
    <property type="entry name" value="NTF2-like_dom_sf"/>
</dbReference>
<dbReference type="InterPro" id="IPR013324">
    <property type="entry name" value="RNA_pol_sigma_r3/r4-like"/>
</dbReference>
<proteinExistence type="predicted"/>
<dbReference type="Pfam" id="PF04542">
    <property type="entry name" value="Sigma70_r2"/>
    <property type="match status" value="1"/>
</dbReference>
<dbReference type="PANTHER" id="PTHR30173:SF36">
    <property type="entry name" value="ECF RNA POLYMERASE SIGMA FACTOR SIGJ"/>
    <property type="match status" value="1"/>
</dbReference>
<comment type="caution">
    <text evidence="4">The sequence shown here is derived from an EMBL/GenBank/DDBJ whole genome shotgun (WGS) entry which is preliminary data.</text>
</comment>
<dbReference type="EMBL" id="AAWS01000007">
    <property type="protein sequence ID" value="EAY30355.1"/>
    <property type="molecule type" value="Genomic_DNA"/>
</dbReference>
<accession>A1ZH86</accession>
<dbReference type="InterPro" id="IPR013325">
    <property type="entry name" value="RNA_pol_sigma_r2"/>
</dbReference>
<dbReference type="InterPro" id="IPR052704">
    <property type="entry name" value="ECF_Sigma-70_Domain"/>
</dbReference>
<evidence type="ECO:0000313" key="5">
    <source>
        <dbReference type="Proteomes" id="UP000004095"/>
    </source>
</evidence>
<dbReference type="SUPFAM" id="SSF88659">
    <property type="entry name" value="Sigma3 and sigma4 domains of RNA polymerase sigma factors"/>
    <property type="match status" value="1"/>
</dbReference>